<feature type="region of interest" description="Disordered" evidence="1">
    <location>
        <begin position="1"/>
        <end position="37"/>
    </location>
</feature>
<feature type="compositionally biased region" description="Basic and acidic residues" evidence="1">
    <location>
        <begin position="412"/>
        <end position="430"/>
    </location>
</feature>
<feature type="region of interest" description="Disordered" evidence="1">
    <location>
        <begin position="152"/>
        <end position="182"/>
    </location>
</feature>
<dbReference type="Proteomes" id="UP000077521">
    <property type="component" value="Unassembled WGS sequence"/>
</dbReference>
<gene>
    <name evidence="2" type="ORF">A4X13_0g8362</name>
</gene>
<dbReference type="AlphaFoldDB" id="A0A177T4B3"/>
<evidence type="ECO:0000256" key="1">
    <source>
        <dbReference type="SAM" id="MobiDB-lite"/>
    </source>
</evidence>
<evidence type="ECO:0000313" key="3">
    <source>
        <dbReference type="Proteomes" id="UP000077521"/>
    </source>
</evidence>
<feature type="compositionally biased region" description="Low complexity" evidence="1">
    <location>
        <begin position="15"/>
        <end position="34"/>
    </location>
</feature>
<reference evidence="2" key="1">
    <citation type="submission" date="2016-04" db="EMBL/GenBank/DDBJ databases">
        <authorList>
            <person name="Nguyen H.D."/>
            <person name="Samba Siva P."/>
            <person name="Cullis J."/>
            <person name="Levesque C.A."/>
            <person name="Hambleton S."/>
        </authorList>
    </citation>
    <scope>NUCLEOTIDE SEQUENCE</scope>
    <source>
        <strain evidence="2">DAOMC 236416</strain>
    </source>
</reference>
<feature type="compositionally biased region" description="Low complexity" evidence="1">
    <location>
        <begin position="105"/>
        <end position="116"/>
    </location>
</feature>
<proteinExistence type="predicted"/>
<name>A0A177T4B3_9BASI</name>
<protein>
    <recommendedName>
        <fullName evidence="4">Retrotransposon gag domain-containing protein</fullName>
    </recommendedName>
</protein>
<dbReference type="EMBL" id="LWDF02001412">
    <property type="protein sequence ID" value="KAE8238826.1"/>
    <property type="molecule type" value="Genomic_DNA"/>
</dbReference>
<comment type="caution">
    <text evidence="2">The sequence shown here is derived from an EMBL/GenBank/DDBJ whole genome shotgun (WGS) entry which is preliminary data.</text>
</comment>
<feature type="region of interest" description="Disordered" evidence="1">
    <location>
        <begin position="85"/>
        <end position="123"/>
    </location>
</feature>
<accession>A0A177T4B3</accession>
<evidence type="ECO:0000313" key="2">
    <source>
        <dbReference type="EMBL" id="KAE8238826.1"/>
    </source>
</evidence>
<feature type="compositionally biased region" description="Polar residues" evidence="1">
    <location>
        <begin position="1"/>
        <end position="14"/>
    </location>
</feature>
<sequence>MSNLDTTPPARNTRSQATSTPQSSSTPQAATPATEPTLTEIMTAINALKSSVNQQITDTNSSFHARFAQNDERFNDLLGRFAALESTSRPSSHQPIPRSAPVSPTTHHQTQQTQTTAEVHPSSTENLISNSAADVSLNTESGWWDAQFRAARQDGRGASRQPQDARAREAQSGAYNQVPPPDKVLLCNPKHLGEYAGDPALLEDFIGRAHDIARMNPSRAWEMAVRAAIPAALKDSAANWHKGLTDDEITSMASLDAYFKAMRKAFPVNRSELRKVAQGRQWDPHKETAMAYSFDKVKLLRQVYGQGADENYIVSETLEGLDAQMRAIVRVPRDDYTVSALRIELGEQEPLWRNLTGTRIGDEPVAATNSSRSARTEVSQRPRTDDKRASGTDSSKASSTPSAPPPSRRGRSIADDFDAKRLGRGRDPESGKELMFYRIPDSNKTMWCHRSCRHCGGDHFDFAHDHCASQPTPSLHTVAVDDYDYTVVEDGDAAVQGSDFH</sequence>
<feature type="compositionally biased region" description="Polar residues" evidence="1">
    <location>
        <begin position="85"/>
        <end position="94"/>
    </location>
</feature>
<keyword evidence="3" id="KW-1185">Reference proteome</keyword>
<evidence type="ECO:0008006" key="4">
    <source>
        <dbReference type="Google" id="ProtNLM"/>
    </source>
</evidence>
<reference evidence="2" key="2">
    <citation type="journal article" date="2019" name="IMA Fungus">
        <title>Genome sequencing and comparison of five Tilletia species to identify candidate genes for the detection of regulated species infecting wheat.</title>
        <authorList>
            <person name="Nguyen H.D.T."/>
            <person name="Sultana T."/>
            <person name="Kesanakurti P."/>
            <person name="Hambleton S."/>
        </authorList>
    </citation>
    <scope>NUCLEOTIDE SEQUENCE</scope>
    <source>
        <strain evidence="2">DAOMC 236416</strain>
    </source>
</reference>
<feature type="compositionally biased region" description="Basic and acidic residues" evidence="1">
    <location>
        <begin position="152"/>
        <end position="169"/>
    </location>
</feature>
<organism evidence="2 3">
    <name type="scientific">Tilletia indica</name>
    <dbReference type="NCBI Taxonomy" id="43049"/>
    <lineage>
        <taxon>Eukaryota</taxon>
        <taxon>Fungi</taxon>
        <taxon>Dikarya</taxon>
        <taxon>Basidiomycota</taxon>
        <taxon>Ustilaginomycotina</taxon>
        <taxon>Exobasidiomycetes</taxon>
        <taxon>Tilletiales</taxon>
        <taxon>Tilletiaceae</taxon>
        <taxon>Tilletia</taxon>
    </lineage>
</organism>
<feature type="region of interest" description="Disordered" evidence="1">
    <location>
        <begin position="361"/>
        <end position="430"/>
    </location>
</feature>
<feature type="compositionally biased region" description="Basic and acidic residues" evidence="1">
    <location>
        <begin position="374"/>
        <end position="390"/>
    </location>
</feature>
<feature type="compositionally biased region" description="Low complexity" evidence="1">
    <location>
        <begin position="391"/>
        <end position="401"/>
    </location>
</feature>